<dbReference type="AlphaFoldDB" id="A0A941AWU9"/>
<protein>
    <submittedName>
        <fullName evidence="2">Uncharacterized protein</fullName>
    </submittedName>
</protein>
<proteinExistence type="predicted"/>
<accession>A0A941AWU9</accession>
<feature type="transmembrane region" description="Helical" evidence="1">
    <location>
        <begin position="48"/>
        <end position="66"/>
    </location>
</feature>
<name>A0A941AWU9_9GAMM</name>
<dbReference type="RefSeq" id="WP_210536471.1">
    <property type="nucleotide sequence ID" value="NZ_JAGKTC010000002.1"/>
</dbReference>
<reference evidence="2" key="2">
    <citation type="submission" date="2021-03" db="EMBL/GenBank/DDBJ databases">
        <authorList>
            <person name="Cao W."/>
        </authorList>
    </citation>
    <scope>NUCLEOTIDE SEQUENCE</scope>
    <source>
        <strain evidence="2">110414</strain>
    </source>
</reference>
<evidence type="ECO:0000256" key="1">
    <source>
        <dbReference type="SAM" id="Phobius"/>
    </source>
</evidence>
<feature type="transmembrane region" description="Helical" evidence="1">
    <location>
        <begin position="12"/>
        <end position="36"/>
    </location>
</feature>
<gene>
    <name evidence="2" type="ORF">J5837_09255</name>
</gene>
<dbReference type="Proteomes" id="UP000673447">
    <property type="component" value="Unassembled WGS sequence"/>
</dbReference>
<keyword evidence="3" id="KW-1185">Reference proteome</keyword>
<dbReference type="EMBL" id="JAGKTC010000002">
    <property type="protein sequence ID" value="MBP3984603.1"/>
    <property type="molecule type" value="Genomic_DNA"/>
</dbReference>
<keyword evidence="1" id="KW-0472">Membrane</keyword>
<organism evidence="2 3">
    <name type="scientific">Pseudoxanthomonas helianthi</name>
    <dbReference type="NCBI Taxonomy" id="1453541"/>
    <lineage>
        <taxon>Bacteria</taxon>
        <taxon>Pseudomonadati</taxon>
        <taxon>Pseudomonadota</taxon>
        <taxon>Gammaproteobacteria</taxon>
        <taxon>Lysobacterales</taxon>
        <taxon>Lysobacteraceae</taxon>
        <taxon>Pseudoxanthomonas</taxon>
    </lineage>
</organism>
<evidence type="ECO:0000313" key="2">
    <source>
        <dbReference type="EMBL" id="MBP3984603.1"/>
    </source>
</evidence>
<feature type="transmembrane region" description="Helical" evidence="1">
    <location>
        <begin position="117"/>
        <end position="135"/>
    </location>
</feature>
<keyword evidence="1" id="KW-0812">Transmembrane</keyword>
<reference evidence="2" key="1">
    <citation type="journal article" date="2016" name="Int. J. Syst. Evol. Microbiol.">
        <title>Pseudoxanthomonas helianthi sp. nov., isolated from roots of Jerusalem artichoke (Helianthus tuberosus).</title>
        <authorList>
            <person name="Kittiwongwattana C."/>
            <person name="Thawai C."/>
        </authorList>
    </citation>
    <scope>NUCLEOTIDE SEQUENCE</scope>
    <source>
        <strain evidence="2">110414</strain>
    </source>
</reference>
<feature type="non-terminal residue" evidence="2">
    <location>
        <position position="1"/>
    </location>
</feature>
<comment type="caution">
    <text evidence="2">The sequence shown here is derived from an EMBL/GenBank/DDBJ whole genome shotgun (WGS) entry which is preliminary data.</text>
</comment>
<sequence length="152" mass="16866">WRWDRSKFMRILKAALIYFLIVFGAGFALAFVRLPFLVPHFGVRIAELLEMPVMLAVIVWASQRLVRRNPGLGRLARLLSGLLALSLLVGAELLVAYSLEARSPGEYIASRDPVSGGVYLLSLVFFALAPALWNGRSRHNNSFKSNPLRGSA</sequence>
<keyword evidence="1" id="KW-1133">Transmembrane helix</keyword>
<feature type="transmembrane region" description="Helical" evidence="1">
    <location>
        <begin position="78"/>
        <end position="97"/>
    </location>
</feature>
<evidence type="ECO:0000313" key="3">
    <source>
        <dbReference type="Proteomes" id="UP000673447"/>
    </source>
</evidence>